<protein>
    <recommendedName>
        <fullName evidence="3">Pesticin C-terminal domain-containing protein</fullName>
    </recommendedName>
</protein>
<proteinExistence type="predicted"/>
<accession>A0A7U4E8Q5</accession>
<feature type="domain" description="Pesticin C-terminal" evidence="3">
    <location>
        <begin position="4"/>
        <end position="164"/>
    </location>
</feature>
<name>A0A7U4E8Q5_RUNSL</name>
<evidence type="ECO:0000313" key="5">
    <source>
        <dbReference type="Proteomes" id="UP000000493"/>
    </source>
</evidence>
<reference evidence="4 5" key="2">
    <citation type="journal article" date="2012" name="Stand. Genomic Sci.">
        <title>Complete genome sequence of the aquatic bacterium Runella slithyformis type strain (LSU 4(T)).</title>
        <authorList>
            <person name="Copeland A."/>
            <person name="Zhang X."/>
            <person name="Misra M."/>
            <person name="Lapidus A."/>
            <person name="Nolan M."/>
            <person name="Lucas S."/>
            <person name="Deshpande S."/>
            <person name="Cheng J.F."/>
            <person name="Tapia R."/>
            <person name="Goodwin L.A."/>
            <person name="Pitluck S."/>
            <person name="Liolios K."/>
            <person name="Pagani I."/>
            <person name="Ivanova N."/>
            <person name="Mikhailova N."/>
            <person name="Pati A."/>
            <person name="Chen A."/>
            <person name="Palaniappan K."/>
            <person name="Land M."/>
            <person name="Hauser L."/>
            <person name="Pan C."/>
            <person name="Jeffries C.D."/>
            <person name="Detter J.C."/>
            <person name="Brambilla E.M."/>
            <person name="Rohde M."/>
            <person name="Djao O.D."/>
            <person name="Goker M."/>
            <person name="Sikorski J."/>
            <person name="Tindall B.J."/>
            <person name="Woyke T."/>
            <person name="Bristow J."/>
            <person name="Eisen J.A."/>
            <person name="Markowitz V."/>
            <person name="Hugenholtz P."/>
            <person name="Kyrpides N.C."/>
            <person name="Klenk H.P."/>
            <person name="Mavromatis K."/>
        </authorList>
    </citation>
    <scope>NUCLEOTIDE SEQUENCE [LARGE SCALE GENOMIC DNA]</scope>
    <source>
        <strain evidence="5">ATCC 29530 / DSM 19594 / LMG 11500 / NCIMB 11436 / LSU 4</strain>
    </source>
</reference>
<dbReference type="GO" id="GO:0031640">
    <property type="term" value="P:killing of cells of another organism"/>
    <property type="evidence" value="ECO:0007669"/>
    <property type="project" value="UniProtKB-KW"/>
</dbReference>
<dbReference type="Pfam" id="PF16754">
    <property type="entry name" value="Pesticin"/>
    <property type="match status" value="1"/>
</dbReference>
<keyword evidence="2" id="KW-0081">Bacteriolytic enzyme</keyword>
<organism evidence="4 5">
    <name type="scientific">Runella slithyformis (strain ATCC 29530 / DSM 19594 / LMG 11500 / NCIMB 11436 / LSU 4)</name>
    <dbReference type="NCBI Taxonomy" id="761193"/>
    <lineage>
        <taxon>Bacteria</taxon>
        <taxon>Pseudomonadati</taxon>
        <taxon>Bacteroidota</taxon>
        <taxon>Cytophagia</taxon>
        <taxon>Cytophagales</taxon>
        <taxon>Spirosomataceae</taxon>
        <taxon>Runella</taxon>
    </lineage>
</organism>
<sequence>MIRYEFTYNQEIGHQGQSLVPHFPGGNSGVTIGPGYDMGRRSPGEIYADLTRVGVHPEVAEMLSRAAYKTGDEARQWISRHGGLYITEEQQQALYEEVLVPEYEQRMQLQLRHLAENCEGITDEMADLEHLSARQKHILFDYTYNAGLSKFPTLVEAVLKEDWDEVSRHYERFSAGEPLYYRNELFYQTFLDPVTAVQFEHEEEINPEMMAIEGMLEDIADDNTPENERLHGREADYQAPDVDQLLNDSHW</sequence>
<dbReference type="EMBL" id="CP002859">
    <property type="protein sequence ID" value="AEI51494.1"/>
    <property type="molecule type" value="Genomic_DNA"/>
</dbReference>
<dbReference type="SUPFAM" id="SSF53955">
    <property type="entry name" value="Lysozyme-like"/>
    <property type="match status" value="1"/>
</dbReference>
<keyword evidence="1" id="KW-0929">Antimicrobial</keyword>
<dbReference type="Gene3D" id="1.10.530.40">
    <property type="match status" value="1"/>
</dbReference>
<reference evidence="5" key="1">
    <citation type="submission" date="2011-06" db="EMBL/GenBank/DDBJ databases">
        <title>The complete genome of chromosome of Runella slithyformis DSM 19594.</title>
        <authorList>
            <consortium name="US DOE Joint Genome Institute (JGI-PGF)"/>
            <person name="Lucas S."/>
            <person name="Han J."/>
            <person name="Lapidus A."/>
            <person name="Bruce D."/>
            <person name="Goodwin L."/>
            <person name="Pitluck S."/>
            <person name="Peters L."/>
            <person name="Kyrpides N."/>
            <person name="Mavromatis K."/>
            <person name="Ivanova N."/>
            <person name="Ovchinnikova G."/>
            <person name="Zhang X."/>
            <person name="Misra M."/>
            <person name="Detter J.C."/>
            <person name="Tapia R."/>
            <person name="Han C."/>
            <person name="Land M."/>
            <person name="Hauser L."/>
            <person name="Markowitz V."/>
            <person name="Cheng J.-F."/>
            <person name="Hugenholtz P."/>
            <person name="Woyke T."/>
            <person name="Wu D."/>
            <person name="Tindall B."/>
            <person name="Faehrich R."/>
            <person name="Brambilla E."/>
            <person name="Klenk H.-P."/>
            <person name="Eisen J.A."/>
        </authorList>
    </citation>
    <scope>NUCLEOTIDE SEQUENCE [LARGE SCALE GENOMIC DNA]</scope>
    <source>
        <strain evidence="5">ATCC 29530 / DSM 19594 / LMG 11500 / NCIMB 11436 / LSU 4</strain>
    </source>
</reference>
<dbReference type="InterPro" id="IPR023346">
    <property type="entry name" value="Lysozyme-like_dom_sf"/>
</dbReference>
<dbReference type="GO" id="GO:0042742">
    <property type="term" value="P:defense response to bacterium"/>
    <property type="evidence" value="ECO:0007669"/>
    <property type="project" value="UniProtKB-KW"/>
</dbReference>
<evidence type="ECO:0000313" key="4">
    <source>
        <dbReference type="EMBL" id="AEI51494.1"/>
    </source>
</evidence>
<dbReference type="RefSeq" id="WP_013930767.1">
    <property type="nucleotide sequence ID" value="NC_015703.1"/>
</dbReference>
<dbReference type="InterPro" id="IPR031922">
    <property type="entry name" value="Pesticin_C"/>
</dbReference>
<evidence type="ECO:0000256" key="1">
    <source>
        <dbReference type="ARBA" id="ARBA00022529"/>
    </source>
</evidence>
<evidence type="ECO:0000256" key="2">
    <source>
        <dbReference type="ARBA" id="ARBA00022638"/>
    </source>
</evidence>
<keyword evidence="5" id="KW-1185">Reference proteome</keyword>
<dbReference type="KEGG" id="rsi:Runsl_5194"/>
<dbReference type="GO" id="GO:0003796">
    <property type="term" value="F:lysozyme activity"/>
    <property type="evidence" value="ECO:0007669"/>
    <property type="project" value="InterPro"/>
</dbReference>
<dbReference type="AlphaFoldDB" id="A0A7U4E8Q5"/>
<dbReference type="Proteomes" id="UP000000493">
    <property type="component" value="Chromosome"/>
</dbReference>
<evidence type="ECO:0000259" key="3">
    <source>
        <dbReference type="Pfam" id="PF16754"/>
    </source>
</evidence>
<dbReference type="InterPro" id="IPR023347">
    <property type="entry name" value="Lysozyme_dom_sf"/>
</dbReference>
<gene>
    <name evidence="4" type="ordered locus">Runsl_5194</name>
</gene>